<evidence type="ECO:0000256" key="2">
    <source>
        <dbReference type="ARBA" id="ARBA00023212"/>
    </source>
</evidence>
<dbReference type="GeneID" id="10504270"/>
<sequence>MATLNFINTNKYINNSNNNNNNNNGIINFIFNYPTEINKIIESIDTMIQVFPMLKELPLAKQVVTDTRERSKFDEKIDTIKKNANKDFNDFTKSYNSQNQSPNNNNNFIILLNKYIKFRVLIEFNNSYQRKCIKDYFGPFPESKVPLLLALNDLSAFHNSAPLGFNDLVYRDYTDRYTKMFCDFHFKNPKTDESIQIPVFKLGNQENISSEILSSIIEFKQYIKDNIKPLPQLQCREQLTPAQNNNNNNNNNQQQSPTLSPLIASTTFTSTSTSTSNSTLSDVDNNSIIKFIFKSPEINDIVNSVNQMIKVNSNLKNELTQIKDLMNSKEGLKATSIKIETIKRNAIKYIKEETELKDKKSIIKSDLFNKYIQLRVMVEFSFMYQRKQLREQPDHRAQIPSIQSKRMNDLSIFHNSFPMYIYDLVKRDYSSNKFQRISRNFTFTLNSQQITIPTFKLPQEDISDIIQNQFNQVYQLIQIYKKNKKHPYNSSNFNNNHININNNNSNNNKVKSPPFIVKNICEQQTYSFDHKYLTFGSDEEDEDDSKYYEERINNFYNECEDDEDDEDQNYIEQNSISLSNSLNTNSSINNSIPINSNSCNNNNNKNNNLIIEILNQVFESPEVIKITNTLNEMIELYPQFNNSLVFAKDIVLGNEGNKGLDVKIEIIRKNALKDIQEEMGYLDQILFNKYITFRLLVEFSWMHQRRCLRDFINSHTQRDKIQGVTISKLFNDLSTFHNKIPLFFYDLVNRDYSKFDMAKEYQFKLDQSNDNEQVTIPLFKLSPTEGDISTVIHSIFNEIQTLSNSIKYSKKYSNSKSKINNLNSLKENDSLLNLFKQLFDYSNFNKNEDFFSTLFNLKKQYPKYSVDIKSIKDQALNKNCKGDFYDLLKRSQLIRQKIQKDIDEVMPNIRSIRDDTSRPLIYNELLNRISLYHFIIEYAHFNQKFQLRESLEQIKSSPEAIHEIVERLKGLHQNATMDLYKFEHLLVDRLQLEKYFYQESTYTLIDGKKVTLKLMEFSNEPITTFILYFFKQAQEYIHGLKIGILKTIFKSLDQNSINFQINEMMRLFPKYINSLIVIKETVASNQKEIESIIEVLKKPLSVTSTLSFDIKPKLSILHPLYSSFRLLLEFNHAYQRKCLKELIGDKIDKKQLLSKLLIQLDSFHNSLSFEFNDIIKKDYDGHTKDILKPFEFSLNGKKQIPIPYFKLSTVEDLSNIIKELLNEIINTVYDTSAIKSNIKSESNQSYNNNNNNSKKLNEDEHPQPKSSGNSYASIVSSPLLQPQYTPSSIPSPPLLNQHQYQIQNQNQDQHQNHQDHQDHQDQDQHQHQQLKNKSNCSTNNSMVDVVGVILKFIFDYSNFGDEEKIFSALMEMRTKYVKYRGSLLDIRENFIYDKDYFRGLKERVDIVKRNIEEQLTHHLKSNGKDSNSIMEFKPIFKLFMSFRVLVEYNNFYQRIQIKERLDNIDSSASPETYNLAIKILHDLTKMHYQDTGNEVVQLLNGTLFNSPIFDAEFHYSLDSTKQLTSREFKFGGEPISSYYKLFSNQTLNLLMNETNGQYFTETKDKVSNENDGSGNHFIPDKQTDSVCSNNVCVEQQISPSKISATREENEKLLEEIRKLQEDINNLKMQHQNQDHQDNEEDQPLPTSFQQPDITNNSNNQNILKQIFQSISDTNGLHESINQMIYLYPQYASSLNLMKDLLNSTNFNIKIDTIKMNAIREFKLLIKLNNNNGFDDTDEQSITSDILFNLYVSFRVMFEFSYIHQKKLLETYISNNSLYFRNNGIQDDQLLQKITYQLMVFHNSQPVQLKDLIQREYSCQVVKEFYFNFNGQVVVSDNDDGSSLFSIQTFKLFSDNNLNHLSNNDDDDISIVTKQLLFEIQSLSKSYNIIDNNNNNINNN</sequence>
<feature type="compositionally biased region" description="Polar residues" evidence="3">
    <location>
        <begin position="1644"/>
        <end position="1655"/>
    </location>
</feature>
<dbReference type="KEGG" id="dpp:DICPUDRAFT_98522"/>
<feature type="compositionally biased region" description="Basic and acidic residues" evidence="3">
    <location>
        <begin position="1310"/>
        <end position="1326"/>
    </location>
</feature>
<keyword evidence="5" id="KW-1185">Reference proteome</keyword>
<keyword evidence="2" id="KW-0206">Cytoskeleton</keyword>
<protein>
    <submittedName>
        <fullName evidence="4">Uncharacterized protein</fullName>
    </submittedName>
</protein>
<feature type="compositionally biased region" description="Low complexity" evidence="3">
    <location>
        <begin position="1240"/>
        <end position="1254"/>
    </location>
</feature>
<feature type="compositionally biased region" description="Polar residues" evidence="3">
    <location>
        <begin position="1264"/>
        <end position="1273"/>
    </location>
</feature>
<dbReference type="PANTHER" id="PTHR15431">
    <property type="entry name" value="FGFR1 ONCOGENE PARTNER/LISH DOMAIN-CONTAINING PROTEIN"/>
    <property type="match status" value="1"/>
</dbReference>
<dbReference type="InParanoid" id="F0ZR66"/>
<feature type="region of interest" description="Disordered" evidence="3">
    <location>
        <begin position="1240"/>
        <end position="1273"/>
    </location>
</feature>
<organism evidence="4 5">
    <name type="scientific">Dictyostelium purpureum</name>
    <name type="common">Slime mold</name>
    <dbReference type="NCBI Taxonomy" id="5786"/>
    <lineage>
        <taxon>Eukaryota</taxon>
        <taxon>Amoebozoa</taxon>
        <taxon>Evosea</taxon>
        <taxon>Eumycetozoa</taxon>
        <taxon>Dictyostelia</taxon>
        <taxon>Dictyosteliales</taxon>
        <taxon>Dictyosteliaceae</taxon>
        <taxon>Dictyostelium</taxon>
    </lineage>
</organism>
<evidence type="ECO:0000256" key="1">
    <source>
        <dbReference type="ARBA" id="ARBA00022490"/>
    </source>
</evidence>
<dbReference type="PANTHER" id="PTHR15431:SF4">
    <property type="entry name" value="PROTEIN TONNEAU 1B"/>
    <property type="match status" value="1"/>
</dbReference>
<reference evidence="5" key="1">
    <citation type="journal article" date="2011" name="Genome Biol.">
        <title>Comparative genomics of the social amoebae Dictyostelium discoideum and Dictyostelium purpureum.</title>
        <authorList>
            <consortium name="US DOE Joint Genome Institute (JGI-PGF)"/>
            <person name="Sucgang R."/>
            <person name="Kuo A."/>
            <person name="Tian X."/>
            <person name="Salerno W."/>
            <person name="Parikh A."/>
            <person name="Feasley C.L."/>
            <person name="Dalin E."/>
            <person name="Tu H."/>
            <person name="Huang E."/>
            <person name="Barry K."/>
            <person name="Lindquist E."/>
            <person name="Shapiro H."/>
            <person name="Bruce D."/>
            <person name="Schmutz J."/>
            <person name="Salamov A."/>
            <person name="Fey P."/>
            <person name="Gaudet P."/>
            <person name="Anjard C."/>
            <person name="Babu M.M."/>
            <person name="Basu S."/>
            <person name="Bushmanova Y."/>
            <person name="van der Wel H."/>
            <person name="Katoh-Kurasawa M."/>
            <person name="Dinh C."/>
            <person name="Coutinho P.M."/>
            <person name="Saito T."/>
            <person name="Elias M."/>
            <person name="Schaap P."/>
            <person name="Kay R.R."/>
            <person name="Henrissat B."/>
            <person name="Eichinger L."/>
            <person name="Rivero F."/>
            <person name="Putnam N.H."/>
            <person name="West C.M."/>
            <person name="Loomis W.F."/>
            <person name="Chisholm R.L."/>
            <person name="Shaulsky G."/>
            <person name="Strassmann J.E."/>
            <person name="Queller D.C."/>
            <person name="Kuspa A."/>
            <person name="Grigoriev I.V."/>
        </authorList>
    </citation>
    <scope>NUCLEOTIDE SEQUENCE [LARGE SCALE GENOMIC DNA]</scope>
    <source>
        <strain evidence="5">QSDP1</strain>
    </source>
</reference>
<feature type="region of interest" description="Disordered" evidence="3">
    <location>
        <begin position="1629"/>
        <end position="1655"/>
    </location>
</feature>
<dbReference type="VEuPathDB" id="AmoebaDB:DICPUDRAFT_98522"/>
<gene>
    <name evidence="4" type="ORF">DICPUDRAFT_98522</name>
</gene>
<dbReference type="Proteomes" id="UP000001064">
    <property type="component" value="Unassembled WGS sequence"/>
</dbReference>
<dbReference type="OrthoDB" id="10684984at2759"/>
<dbReference type="eggNOG" id="ENOG502RBNK">
    <property type="taxonomic scope" value="Eukaryota"/>
</dbReference>
<dbReference type="RefSeq" id="XP_003289907.1">
    <property type="nucleotide sequence ID" value="XM_003289859.1"/>
</dbReference>
<evidence type="ECO:0000313" key="5">
    <source>
        <dbReference type="Proteomes" id="UP000001064"/>
    </source>
</evidence>
<evidence type="ECO:0000256" key="3">
    <source>
        <dbReference type="SAM" id="MobiDB-lite"/>
    </source>
</evidence>
<proteinExistence type="predicted"/>
<feature type="region of interest" description="Disordered" evidence="3">
    <location>
        <begin position="1303"/>
        <end position="1337"/>
    </location>
</feature>
<name>F0ZR66_DICPU</name>
<dbReference type="EMBL" id="GL871136">
    <property type="protein sequence ID" value="EGC33558.1"/>
    <property type="molecule type" value="Genomic_DNA"/>
</dbReference>
<accession>F0ZR66</accession>
<evidence type="ECO:0000313" key="4">
    <source>
        <dbReference type="EMBL" id="EGC33558.1"/>
    </source>
</evidence>
<keyword evidence="1" id="KW-0963">Cytoplasm</keyword>